<name>C8P8H9_9LACO</name>
<dbReference type="PANTHER" id="PTHR24567">
    <property type="entry name" value="CRP FAMILY TRANSCRIPTIONAL REGULATORY PROTEIN"/>
    <property type="match status" value="1"/>
</dbReference>
<feature type="domain" description="Cyclic nucleotide-binding" evidence="1">
    <location>
        <begin position="32"/>
        <end position="119"/>
    </location>
</feature>
<dbReference type="CDD" id="cd00038">
    <property type="entry name" value="CAP_ED"/>
    <property type="match status" value="1"/>
</dbReference>
<reference evidence="2 3" key="1">
    <citation type="submission" date="2009-09" db="EMBL/GenBank/DDBJ databases">
        <authorList>
            <person name="Qin X."/>
            <person name="Bachman B."/>
            <person name="Battles P."/>
            <person name="Bell A."/>
            <person name="Bess C."/>
            <person name="Bickham C."/>
            <person name="Chaboub L."/>
            <person name="Chen D."/>
            <person name="Coyle M."/>
            <person name="Deiros D.R."/>
            <person name="Dinh H."/>
            <person name="Forbes L."/>
            <person name="Fowler G."/>
            <person name="Francisco L."/>
            <person name="Fu Q."/>
            <person name="Gubbala S."/>
            <person name="Hale W."/>
            <person name="Han Y."/>
            <person name="Hemphill L."/>
            <person name="Highlander S.K."/>
            <person name="Hirani K."/>
            <person name="Hogues M."/>
            <person name="Jackson L."/>
            <person name="Jakkamsetti A."/>
            <person name="Javaid M."/>
            <person name="Jiang H."/>
            <person name="Korchina V."/>
            <person name="Kovar C."/>
            <person name="Lara F."/>
            <person name="Lee S."/>
            <person name="Mata R."/>
            <person name="Mathew T."/>
            <person name="Moen C."/>
            <person name="Morales K."/>
            <person name="Munidasa M."/>
            <person name="Nazareth L."/>
            <person name="Ngo R."/>
            <person name="Nguyen L."/>
            <person name="Okwuonu G."/>
            <person name="Ongeri F."/>
            <person name="Patil S."/>
            <person name="Petrosino J."/>
            <person name="Pham C."/>
            <person name="Pham P."/>
            <person name="Pu L.-L."/>
            <person name="Puazo M."/>
            <person name="Raj R."/>
            <person name="Reid J."/>
            <person name="Rouhana J."/>
            <person name="Saada N."/>
            <person name="Shang Y."/>
            <person name="Simmons D."/>
            <person name="Thornton R."/>
            <person name="Warren J."/>
            <person name="Weissenberger G."/>
            <person name="Zhang J."/>
            <person name="Zhang L."/>
            <person name="Zhou C."/>
            <person name="Zhu D."/>
            <person name="Muzny D."/>
            <person name="Worley K."/>
            <person name="Gibbs R."/>
        </authorList>
    </citation>
    <scope>NUCLEOTIDE SEQUENCE [LARGE SCALE GENOMIC DNA]</scope>
    <source>
        <strain evidence="2 3">DSM 16041</strain>
    </source>
</reference>
<dbReference type="STRING" id="525309.HMPREF0494_1623"/>
<sequence length="226" mass="26189">MRVILLNINEVDAAINSNQRVRQLVKTAPLGIVERMQVQHFDTKQFLLQQGEQYQFTYLLVKGRVKVFLNSPSGKQVVLDVYDAGMFLGEQEAIINRPYSASIINISPITVLAIRNADFVEWSQTDHRFADQLISNLSEQIYHLTKRMERYSMHSALQQIGFFLLNCAADRVPITRERITYEVDTSYRNINRVLKRLADLDVIKIDHATIKITDYQTLRKIVETED</sequence>
<protein>
    <submittedName>
        <fullName evidence="2">Cyclic nucleotide-binding domain protein</fullName>
    </submittedName>
</protein>
<organism evidence="2 3">
    <name type="scientific">Limosilactobacillus antri DSM 16041</name>
    <dbReference type="NCBI Taxonomy" id="525309"/>
    <lineage>
        <taxon>Bacteria</taxon>
        <taxon>Bacillati</taxon>
        <taxon>Bacillota</taxon>
        <taxon>Bacilli</taxon>
        <taxon>Lactobacillales</taxon>
        <taxon>Lactobacillaceae</taxon>
        <taxon>Limosilactobacillus</taxon>
    </lineage>
</organism>
<dbReference type="InterPro" id="IPR036390">
    <property type="entry name" value="WH_DNA-bd_sf"/>
</dbReference>
<dbReference type="PANTHER" id="PTHR24567:SF26">
    <property type="entry name" value="REGULATORY PROTEIN YEIL"/>
    <property type="match status" value="1"/>
</dbReference>
<dbReference type="Pfam" id="PF00027">
    <property type="entry name" value="cNMP_binding"/>
    <property type="match status" value="1"/>
</dbReference>
<dbReference type="AlphaFoldDB" id="C8P8H9"/>
<dbReference type="SUPFAM" id="SSF51206">
    <property type="entry name" value="cAMP-binding domain-like"/>
    <property type="match status" value="1"/>
</dbReference>
<proteinExistence type="predicted"/>
<evidence type="ECO:0000313" key="3">
    <source>
        <dbReference type="Proteomes" id="UP000003675"/>
    </source>
</evidence>
<dbReference type="GO" id="GO:0003700">
    <property type="term" value="F:DNA-binding transcription factor activity"/>
    <property type="evidence" value="ECO:0007669"/>
    <property type="project" value="TreeGrafter"/>
</dbReference>
<dbReference type="GO" id="GO:0003677">
    <property type="term" value="F:DNA binding"/>
    <property type="evidence" value="ECO:0007669"/>
    <property type="project" value="UniProtKB-KW"/>
</dbReference>
<dbReference type="Proteomes" id="UP000003675">
    <property type="component" value="Unassembled WGS sequence"/>
</dbReference>
<dbReference type="EMBL" id="ACLL01000047">
    <property type="protein sequence ID" value="EEW53193.1"/>
    <property type="molecule type" value="Genomic_DNA"/>
</dbReference>
<dbReference type="SUPFAM" id="SSF46785">
    <property type="entry name" value="Winged helix' DNA-binding domain"/>
    <property type="match status" value="1"/>
</dbReference>
<dbReference type="InterPro" id="IPR050397">
    <property type="entry name" value="Env_Response_Regulators"/>
</dbReference>
<dbReference type="SMART" id="SM00100">
    <property type="entry name" value="cNMP"/>
    <property type="match status" value="1"/>
</dbReference>
<dbReference type="eggNOG" id="COG0664">
    <property type="taxonomic scope" value="Bacteria"/>
</dbReference>
<gene>
    <name evidence="2" type="ORF">HMPREF0494_1623</name>
</gene>
<dbReference type="InterPro" id="IPR018490">
    <property type="entry name" value="cNMP-bd_dom_sf"/>
</dbReference>
<dbReference type="PROSITE" id="PS50042">
    <property type="entry name" value="CNMP_BINDING_3"/>
    <property type="match status" value="1"/>
</dbReference>
<comment type="caution">
    <text evidence="2">The sequence shown here is derived from an EMBL/GenBank/DDBJ whole genome shotgun (WGS) entry which is preliminary data.</text>
</comment>
<dbReference type="InterPro" id="IPR014710">
    <property type="entry name" value="RmlC-like_jellyroll"/>
</dbReference>
<dbReference type="InterPro" id="IPR000595">
    <property type="entry name" value="cNMP-bd_dom"/>
</dbReference>
<accession>C8P8H9</accession>
<dbReference type="Gene3D" id="2.60.120.10">
    <property type="entry name" value="Jelly Rolls"/>
    <property type="match status" value="1"/>
</dbReference>
<dbReference type="GO" id="GO:0005829">
    <property type="term" value="C:cytosol"/>
    <property type="evidence" value="ECO:0007669"/>
    <property type="project" value="TreeGrafter"/>
</dbReference>
<evidence type="ECO:0000313" key="2">
    <source>
        <dbReference type="EMBL" id="EEW53193.1"/>
    </source>
</evidence>
<evidence type="ECO:0000259" key="1">
    <source>
        <dbReference type="PROSITE" id="PS50042"/>
    </source>
</evidence>
<dbReference type="HOGENOM" id="CLU_075053_3_2_9"/>